<dbReference type="InterPro" id="IPR022309">
    <property type="entry name" value="Ribosomal_Se8/biogenesis_NSA2"/>
</dbReference>
<evidence type="ECO:0000256" key="6">
    <source>
        <dbReference type="SAM" id="MobiDB-lite"/>
    </source>
</evidence>
<dbReference type="Gene3D" id="2.40.10.310">
    <property type="match status" value="1"/>
</dbReference>
<dbReference type="GO" id="GO:1990904">
    <property type="term" value="C:ribonucleoprotein complex"/>
    <property type="evidence" value="ECO:0007669"/>
    <property type="project" value="UniProtKB-KW"/>
</dbReference>
<dbReference type="PANTHER" id="PTHR10394">
    <property type="entry name" value="40S RIBOSOMAL PROTEIN S8"/>
    <property type="match status" value="1"/>
</dbReference>
<evidence type="ECO:0000256" key="3">
    <source>
        <dbReference type="ARBA" id="ARBA00023274"/>
    </source>
</evidence>
<dbReference type="NCBIfam" id="TIGR00307">
    <property type="entry name" value="eS8"/>
    <property type="match status" value="1"/>
</dbReference>
<protein>
    <recommendedName>
        <fullName evidence="4 5">Small ribosomal subunit protein eS8</fullName>
    </recommendedName>
</protein>
<evidence type="ECO:0000313" key="8">
    <source>
        <dbReference type="Proteomes" id="UP001596547"/>
    </source>
</evidence>
<comment type="caution">
    <text evidence="7">The sequence shown here is derived from an EMBL/GenBank/DDBJ whole genome shotgun (WGS) entry which is preliminary data.</text>
</comment>
<dbReference type="AlphaFoldDB" id="A0ABD6A5A4"/>
<evidence type="ECO:0000256" key="2">
    <source>
        <dbReference type="ARBA" id="ARBA00022980"/>
    </source>
</evidence>
<dbReference type="HAMAP" id="MF_00029">
    <property type="entry name" value="Ribosomal_eS8"/>
    <property type="match status" value="1"/>
</dbReference>
<proteinExistence type="inferred from homology"/>
<dbReference type="GO" id="GO:0005840">
    <property type="term" value="C:ribosome"/>
    <property type="evidence" value="ECO:0007669"/>
    <property type="project" value="UniProtKB-KW"/>
</dbReference>
<dbReference type="CDD" id="cd11382">
    <property type="entry name" value="Ribosomal_S8e"/>
    <property type="match status" value="1"/>
</dbReference>
<dbReference type="Pfam" id="PF01201">
    <property type="entry name" value="Ribosomal_S8e"/>
    <property type="match status" value="1"/>
</dbReference>
<organism evidence="7 8">
    <name type="scientific">Halomarina halobia</name>
    <dbReference type="NCBI Taxonomy" id="3033386"/>
    <lineage>
        <taxon>Archaea</taxon>
        <taxon>Methanobacteriati</taxon>
        <taxon>Methanobacteriota</taxon>
        <taxon>Stenosarchaea group</taxon>
        <taxon>Halobacteria</taxon>
        <taxon>Halobacteriales</taxon>
        <taxon>Natronomonadaceae</taxon>
        <taxon>Halomarina</taxon>
    </lineage>
</organism>
<dbReference type="EMBL" id="JBHTBF010000001">
    <property type="protein sequence ID" value="MFC7315516.1"/>
    <property type="molecule type" value="Genomic_DNA"/>
</dbReference>
<dbReference type="GeneID" id="79314483"/>
<comment type="subunit">
    <text evidence="5">Part of the 30S ribosomal subunit.</text>
</comment>
<dbReference type="GO" id="GO:0006412">
    <property type="term" value="P:translation"/>
    <property type="evidence" value="ECO:0007669"/>
    <property type="project" value="UniProtKB-UniRule"/>
</dbReference>
<sequence>MKYQGRSRTKRTGGRRRPIHKKRKHELGTTPTETRVADAKLKTVDTRGGNVKVRAISTDVASVATDDGVVSATINGVTRNDANPNYVRRNIITKGAVIDTSEGAARVTSRPGQDGQVNAVLVDDE</sequence>
<gene>
    <name evidence="5" type="primary">rps8e</name>
    <name evidence="7" type="ORF">ACFQPE_01725</name>
</gene>
<name>A0ABD6A5A4_9EURY</name>
<evidence type="ECO:0000256" key="5">
    <source>
        <dbReference type="HAMAP-Rule" id="MF_00029"/>
    </source>
</evidence>
<keyword evidence="8" id="KW-1185">Reference proteome</keyword>
<feature type="compositionally biased region" description="Basic residues" evidence="6">
    <location>
        <begin position="1"/>
        <end position="25"/>
    </location>
</feature>
<keyword evidence="3 5" id="KW-0687">Ribonucleoprotein</keyword>
<feature type="region of interest" description="Disordered" evidence="6">
    <location>
        <begin position="1"/>
        <end position="30"/>
    </location>
</feature>
<dbReference type="RefSeq" id="WP_276304916.1">
    <property type="nucleotide sequence ID" value="NZ_CP119992.1"/>
</dbReference>
<comment type="similarity">
    <text evidence="1 5">Belongs to the eukaryotic ribosomal protein eS8 family.</text>
</comment>
<dbReference type="Proteomes" id="UP001596547">
    <property type="component" value="Unassembled WGS sequence"/>
</dbReference>
<evidence type="ECO:0000256" key="4">
    <source>
        <dbReference type="ARBA" id="ARBA00035277"/>
    </source>
</evidence>
<dbReference type="InterPro" id="IPR020919">
    <property type="entry name" value="Ribosomal_protein_eS8_arc"/>
</dbReference>
<evidence type="ECO:0000256" key="1">
    <source>
        <dbReference type="ARBA" id="ARBA00005257"/>
    </source>
</evidence>
<accession>A0ABD6A5A4</accession>
<evidence type="ECO:0000313" key="7">
    <source>
        <dbReference type="EMBL" id="MFC7315516.1"/>
    </source>
</evidence>
<reference evidence="7 8" key="1">
    <citation type="journal article" date="2019" name="Int. J. Syst. Evol. Microbiol.">
        <title>The Global Catalogue of Microorganisms (GCM) 10K type strain sequencing project: providing services to taxonomists for standard genome sequencing and annotation.</title>
        <authorList>
            <consortium name="The Broad Institute Genomics Platform"/>
            <consortium name="The Broad Institute Genome Sequencing Center for Infectious Disease"/>
            <person name="Wu L."/>
            <person name="Ma J."/>
        </authorList>
    </citation>
    <scope>NUCLEOTIDE SEQUENCE [LARGE SCALE GENOMIC DNA]</scope>
    <source>
        <strain evidence="7 8">PSR21</strain>
    </source>
</reference>
<dbReference type="InterPro" id="IPR001047">
    <property type="entry name" value="Ribosomal_eS8"/>
</dbReference>
<keyword evidence="2 5" id="KW-0689">Ribosomal protein</keyword>